<evidence type="ECO:0000313" key="3">
    <source>
        <dbReference type="EMBL" id="KAE9054514.1"/>
    </source>
</evidence>
<feature type="chain" id="PRO_5036379509" description="RxLR effector protein" evidence="1">
    <location>
        <begin position="16"/>
        <end position="53"/>
    </location>
</feature>
<comment type="caution">
    <text evidence="2">The sequence shown here is derived from an EMBL/GenBank/DDBJ whole genome shotgun (WGS) entry which is preliminary data.</text>
</comment>
<keyword evidence="1" id="KW-0732">Signal</keyword>
<sequence length="53" mass="6173">MLTFVWWVIASWSSARRTLSAIATSRSPTLCRKRSEVCSQTSTKTQTRHVRRF</sequence>
<evidence type="ECO:0000313" key="5">
    <source>
        <dbReference type="Proteomes" id="UP000488956"/>
    </source>
</evidence>
<evidence type="ECO:0000313" key="2">
    <source>
        <dbReference type="EMBL" id="KAE8953831.1"/>
    </source>
</evidence>
<evidence type="ECO:0008006" key="6">
    <source>
        <dbReference type="Google" id="ProtNLM"/>
    </source>
</evidence>
<evidence type="ECO:0000256" key="1">
    <source>
        <dbReference type="SAM" id="SignalP"/>
    </source>
</evidence>
<dbReference type="AlphaFoldDB" id="A0A6A3GAM2"/>
<feature type="signal peptide" evidence="1">
    <location>
        <begin position="1"/>
        <end position="15"/>
    </location>
</feature>
<reference evidence="4 5" key="1">
    <citation type="submission" date="2018-09" db="EMBL/GenBank/DDBJ databases">
        <title>Genomic investigation of the strawberry pathogen Phytophthora fragariae indicates pathogenicity is determined by transcriptional variation in three key races.</title>
        <authorList>
            <person name="Adams T.M."/>
            <person name="Armitage A.D."/>
            <person name="Sobczyk M.K."/>
            <person name="Bates H.J."/>
            <person name="Dunwell J.M."/>
            <person name="Nellist C.F."/>
            <person name="Harrison R.J."/>
        </authorList>
    </citation>
    <scope>NUCLEOTIDE SEQUENCE [LARGE SCALE GENOMIC DNA]</scope>
    <source>
        <strain evidence="3 5">ONT-3</strain>
        <strain evidence="2 4">SCRP245</strain>
    </source>
</reference>
<dbReference type="Proteomes" id="UP000460718">
    <property type="component" value="Unassembled WGS sequence"/>
</dbReference>
<proteinExistence type="predicted"/>
<organism evidence="2 4">
    <name type="scientific">Phytophthora fragariae</name>
    <dbReference type="NCBI Taxonomy" id="53985"/>
    <lineage>
        <taxon>Eukaryota</taxon>
        <taxon>Sar</taxon>
        <taxon>Stramenopiles</taxon>
        <taxon>Oomycota</taxon>
        <taxon>Peronosporomycetes</taxon>
        <taxon>Peronosporales</taxon>
        <taxon>Peronosporaceae</taxon>
        <taxon>Phytophthora</taxon>
    </lineage>
</organism>
<dbReference type="EMBL" id="QXFW01009580">
    <property type="protein sequence ID" value="KAE8953831.1"/>
    <property type="molecule type" value="Genomic_DNA"/>
</dbReference>
<name>A0A6A3GAM2_9STRA</name>
<accession>A0A6A3GAM2</accession>
<dbReference type="Proteomes" id="UP000488956">
    <property type="component" value="Unassembled WGS sequence"/>
</dbReference>
<dbReference type="EMBL" id="QXFX01009583">
    <property type="protein sequence ID" value="KAE9054514.1"/>
    <property type="molecule type" value="Genomic_DNA"/>
</dbReference>
<evidence type="ECO:0000313" key="4">
    <source>
        <dbReference type="Proteomes" id="UP000460718"/>
    </source>
</evidence>
<protein>
    <recommendedName>
        <fullName evidence="6">RxLR effector protein</fullName>
    </recommendedName>
</protein>
<gene>
    <name evidence="3" type="ORF">PF010_g32503</name>
    <name evidence="2" type="ORF">PF011_g32297</name>
</gene>